<dbReference type="Proteomes" id="UP000189703">
    <property type="component" value="Unplaced"/>
</dbReference>
<protein>
    <submittedName>
        <fullName evidence="2">Vicilin-like antimicrobial peptides 2-2</fullName>
    </submittedName>
</protein>
<dbReference type="CDD" id="cd02245">
    <property type="entry name" value="cupin_7S_vicilin-like_C"/>
    <property type="match status" value="1"/>
</dbReference>
<evidence type="ECO:0000313" key="1">
    <source>
        <dbReference type="Proteomes" id="UP000189703"/>
    </source>
</evidence>
<gene>
    <name evidence="2" type="primary">LOC104596675</name>
</gene>
<dbReference type="PANTHER" id="PTHR31189">
    <property type="entry name" value="OS03G0336100 PROTEIN-RELATED"/>
    <property type="match status" value="1"/>
</dbReference>
<dbReference type="Gene3D" id="2.60.120.10">
    <property type="entry name" value="Jelly Rolls"/>
    <property type="match status" value="2"/>
</dbReference>
<dbReference type="RefSeq" id="XP_010256229.1">
    <property type="nucleotide sequence ID" value="XM_010257927.2"/>
</dbReference>
<name>A0A1U7ZRW8_NELNU</name>
<keyword evidence="1" id="KW-1185">Reference proteome</keyword>
<proteinExistence type="predicted"/>
<dbReference type="SMART" id="SM00835">
    <property type="entry name" value="Cupin_1"/>
    <property type="match status" value="2"/>
</dbReference>
<dbReference type="InterPro" id="IPR050253">
    <property type="entry name" value="Seed_Storage-Functional"/>
</dbReference>
<dbReference type="Pfam" id="PF00190">
    <property type="entry name" value="Cupin_1"/>
    <property type="match status" value="2"/>
</dbReference>
<dbReference type="InterPro" id="IPR006045">
    <property type="entry name" value="Cupin_1"/>
</dbReference>
<dbReference type="eggNOG" id="ENOG502QQEP">
    <property type="taxonomic scope" value="Eukaryota"/>
</dbReference>
<dbReference type="FunCoup" id="A0A1U7ZRW8">
    <property type="interactions" value="242"/>
</dbReference>
<dbReference type="OMA" id="CHEDADV"/>
<dbReference type="PANTHER" id="PTHR31189:SF13">
    <property type="entry name" value="CUPINCIN"/>
    <property type="match status" value="1"/>
</dbReference>
<reference evidence="2" key="1">
    <citation type="submission" date="2025-08" db="UniProtKB">
        <authorList>
            <consortium name="RefSeq"/>
        </authorList>
    </citation>
    <scope>IDENTIFICATION</scope>
</reference>
<sequence>MVIKAKLSLLLFLVSFHLLLSALSLAGEVEDPELQQCQHQCQHQEHFDEEKKQYCKEKCEKYIIEKHYQQCQQLCDQGRGEQEKQLCRQGCEQRHRQQQKEQDERQREHCAGGSKIDKSKSKGSQEEQEGNNPYLFDEKSFKTRFQTEEGNIKVLERFSERLEFLRGIESYRLAIIKASPNTFVTPCHEDADVVFFVTWGRGVITLVRNDNRESFKIQKGDVMMIPAGTVVYFINNDNHEKLFIAKLLLPISTPGHFEAFFGPGGENPESFYRAFSTEVLEAALNVRKDKLKRLLGRQDKGVIIKASDEQIKSLSQHASSRGGQFWPFDKRETKGPFNLFNKRPSQSNNYGQFYEVKPGEFKQLQGLDIAVSFLNISSGAMSGPYYNSRATKVAVVIEGNGYYEMACPHSSSSSGGRHGGSEGGSSSRFHHHQDQGGVRYRKMSGFLAPESVFLVPAGHPVVTVASSGQNLQIVCFEIKGEKNEKYMVAGENNIIKYLEKEAKELSYNIPAKEVDEILSKQSESLFFPGPERRQEWGGRADE</sequence>
<dbReference type="OrthoDB" id="1912756at2759"/>
<dbReference type="InterPro" id="IPR014710">
    <property type="entry name" value="RmlC-like_jellyroll"/>
</dbReference>
<dbReference type="SUPFAM" id="SSF51182">
    <property type="entry name" value="RmlC-like cupins"/>
    <property type="match status" value="2"/>
</dbReference>
<dbReference type="CDD" id="cd02244">
    <property type="entry name" value="cupin_7S_vicilin-like_N"/>
    <property type="match status" value="1"/>
</dbReference>
<accession>A0A1U7ZRW8</accession>
<dbReference type="InterPro" id="IPR011051">
    <property type="entry name" value="RmlC_Cupin_sf"/>
</dbReference>
<dbReference type="KEGG" id="nnu:104596675"/>
<evidence type="ECO:0000313" key="2">
    <source>
        <dbReference type="RefSeq" id="XP_010256229.1"/>
    </source>
</evidence>
<dbReference type="GeneID" id="104596675"/>
<dbReference type="AlphaFoldDB" id="A0A1U7ZRW8"/>
<organism evidence="1 2">
    <name type="scientific">Nelumbo nucifera</name>
    <name type="common">Sacred lotus</name>
    <dbReference type="NCBI Taxonomy" id="4432"/>
    <lineage>
        <taxon>Eukaryota</taxon>
        <taxon>Viridiplantae</taxon>
        <taxon>Streptophyta</taxon>
        <taxon>Embryophyta</taxon>
        <taxon>Tracheophyta</taxon>
        <taxon>Spermatophyta</taxon>
        <taxon>Magnoliopsida</taxon>
        <taxon>Proteales</taxon>
        <taxon>Nelumbonaceae</taxon>
        <taxon>Nelumbo</taxon>
    </lineage>
</organism>